<dbReference type="GO" id="GO:0005509">
    <property type="term" value="F:calcium ion binding"/>
    <property type="evidence" value="ECO:0007669"/>
    <property type="project" value="InterPro"/>
</dbReference>
<reference evidence="2 3" key="1">
    <citation type="submission" date="2020-04" db="EMBL/GenBank/DDBJ databases">
        <title>Perkinsus olseni comparative genomics.</title>
        <authorList>
            <person name="Bogema D.R."/>
        </authorList>
    </citation>
    <scope>NUCLEOTIDE SEQUENCE [LARGE SCALE GENOMIC DNA]</scope>
    <source>
        <strain evidence="2 3">ATCC PRA-207</strain>
    </source>
</reference>
<accession>A0A7J6U7I6</accession>
<feature type="domain" description="EF-hand" evidence="1">
    <location>
        <begin position="24"/>
        <end position="58"/>
    </location>
</feature>
<dbReference type="InterPro" id="IPR002048">
    <property type="entry name" value="EF_hand_dom"/>
</dbReference>
<organism evidence="2 3">
    <name type="scientific">Perkinsus olseni</name>
    <name type="common">Perkinsus atlanticus</name>
    <dbReference type="NCBI Taxonomy" id="32597"/>
    <lineage>
        <taxon>Eukaryota</taxon>
        <taxon>Sar</taxon>
        <taxon>Alveolata</taxon>
        <taxon>Perkinsozoa</taxon>
        <taxon>Perkinsea</taxon>
        <taxon>Perkinsida</taxon>
        <taxon>Perkinsidae</taxon>
        <taxon>Perkinsus</taxon>
    </lineage>
</organism>
<dbReference type="Proteomes" id="UP000553632">
    <property type="component" value="Unassembled WGS sequence"/>
</dbReference>
<name>A0A7J6U7I6_PEROL</name>
<dbReference type="Gene3D" id="1.10.238.10">
    <property type="entry name" value="EF-hand"/>
    <property type="match status" value="1"/>
</dbReference>
<evidence type="ECO:0000313" key="2">
    <source>
        <dbReference type="EMBL" id="KAF4753398.1"/>
    </source>
</evidence>
<dbReference type="SUPFAM" id="SSF47473">
    <property type="entry name" value="EF-hand"/>
    <property type="match status" value="1"/>
</dbReference>
<gene>
    <name evidence="2" type="ORF">FOZ63_005155</name>
</gene>
<feature type="non-terminal residue" evidence="2">
    <location>
        <position position="1"/>
    </location>
</feature>
<evidence type="ECO:0000313" key="3">
    <source>
        <dbReference type="Proteomes" id="UP000553632"/>
    </source>
</evidence>
<dbReference type="InterPro" id="IPR011992">
    <property type="entry name" value="EF-hand-dom_pair"/>
</dbReference>
<dbReference type="AlphaFoldDB" id="A0A7J6U7I6"/>
<dbReference type="PROSITE" id="PS50222">
    <property type="entry name" value="EF_HAND_2"/>
    <property type="match status" value="1"/>
</dbReference>
<protein>
    <recommendedName>
        <fullName evidence="1">EF-hand domain-containing protein</fullName>
    </recommendedName>
</protein>
<keyword evidence="3" id="KW-1185">Reference proteome</keyword>
<proteinExistence type="predicted"/>
<comment type="caution">
    <text evidence="2">The sequence shown here is derived from an EMBL/GenBank/DDBJ whole genome shotgun (WGS) entry which is preliminary data.</text>
</comment>
<evidence type="ECO:0000259" key="1">
    <source>
        <dbReference type="PROSITE" id="PS50222"/>
    </source>
</evidence>
<dbReference type="EMBL" id="JABANO010005505">
    <property type="protein sequence ID" value="KAF4753398.1"/>
    <property type="molecule type" value="Genomic_DNA"/>
</dbReference>
<sequence length="229" mass="25474">LSREEFEEALGSRRVLRKLALLDVDAHELDEIWHMLDNGDGSLTLEEFTTGVRKMRGEAQSKDVLLCLNHLRLLETKVDRIMAAIDGLDEFIAQLTEEQLPAVAQRAKLLHRTLTRVSSTLEYSAKSLGGLFDTVRDIELGREGLKEYFQLLMRLSPSKAWLWAAALVFICLCPPVVSSKLNVTEVDGMSRDSGFCRVDAGIAGNATFNWRGGRADVLMAIAHDKFGIG</sequence>